<protein>
    <recommendedName>
        <fullName evidence="1">AAA+ ATPase domain-containing protein</fullName>
    </recommendedName>
</protein>
<feature type="domain" description="AAA+ ATPase" evidence="1">
    <location>
        <begin position="64"/>
        <end position="188"/>
    </location>
</feature>
<reference evidence="2" key="2">
    <citation type="submission" date="2022-01" db="EMBL/GenBank/DDBJ databases">
        <authorList>
            <person name="Hirooka S."/>
            <person name="Miyagishima S.Y."/>
        </authorList>
    </citation>
    <scope>NUCLEOTIDE SEQUENCE</scope>
    <source>
        <strain evidence="2">NBRC 102759</strain>
    </source>
</reference>
<dbReference type="InterPro" id="IPR003959">
    <property type="entry name" value="ATPase_AAA_core"/>
</dbReference>
<dbReference type="SMART" id="SM00382">
    <property type="entry name" value="AAA"/>
    <property type="match status" value="1"/>
</dbReference>
<dbReference type="Pfam" id="PF00004">
    <property type="entry name" value="AAA"/>
    <property type="match status" value="1"/>
</dbReference>
<dbReference type="OrthoDB" id="10341983at2759"/>
<evidence type="ECO:0000259" key="1">
    <source>
        <dbReference type="SMART" id="SM00382"/>
    </source>
</evidence>
<gene>
    <name evidence="2" type="ORF">GpartN1_g2368.t1</name>
</gene>
<reference evidence="2" key="1">
    <citation type="journal article" date="2022" name="Proc. Natl. Acad. Sci. U.S.A.">
        <title>Life cycle and functional genomics of the unicellular red alga Galdieria for elucidating algal and plant evolution and industrial use.</title>
        <authorList>
            <person name="Hirooka S."/>
            <person name="Itabashi T."/>
            <person name="Ichinose T.M."/>
            <person name="Onuma R."/>
            <person name="Fujiwara T."/>
            <person name="Yamashita S."/>
            <person name="Jong L.W."/>
            <person name="Tomita R."/>
            <person name="Iwane A.H."/>
            <person name="Miyagishima S.Y."/>
        </authorList>
    </citation>
    <scope>NUCLEOTIDE SEQUENCE</scope>
    <source>
        <strain evidence="2">NBRC 102759</strain>
    </source>
</reference>
<comment type="caution">
    <text evidence="2">The sequence shown here is derived from an EMBL/GenBank/DDBJ whole genome shotgun (WGS) entry which is preliminary data.</text>
</comment>
<dbReference type="InterPro" id="IPR003593">
    <property type="entry name" value="AAA+_ATPase"/>
</dbReference>
<sequence>MRGKHSTCRKRKLSLEEFSGNLPEFLVGQDQQIVQLYERIYDWLVAQKAATLNHHKLTEERNPSRPIAVLVGPTGTGKTTLLLAALKSCQYDWIEFNTHTHWSNSRVLQTVKNAEENSSLVGETSHLAFIFEELDIILDMDPLCHASFVMLSSQCKCPIIVTCNNVRKLRSRFTKYFSFDLFDFTLLFERDVYKMNVFLYLIGNGDRRRVRCLTQFYNSESSAARMMICQVSGLWNWKLLSWLFNLCNDRYQLEEAECYDGPLFSSILSFALYRYTFHKLSFDAQRHLENQFCFLMDNLVTTSQTFCTFGNLIGAQALKLVIKPWFVTFQGCLKDDEDDSLIQAVSSNRRLCCRQRWMDQLKYEIPNFFSYLASSRIVFTEILPSALSILASERKYMKRQCKYRKSYIERWEMDALVPLFHSLIEERE</sequence>
<dbReference type="Gene3D" id="3.40.50.300">
    <property type="entry name" value="P-loop containing nucleotide triphosphate hydrolases"/>
    <property type="match status" value="1"/>
</dbReference>
<dbReference type="InterPro" id="IPR027417">
    <property type="entry name" value="P-loop_NTPase"/>
</dbReference>
<dbReference type="GO" id="GO:0016887">
    <property type="term" value="F:ATP hydrolysis activity"/>
    <property type="evidence" value="ECO:0007669"/>
    <property type="project" value="InterPro"/>
</dbReference>
<accession>A0A9C7PV99</accession>
<dbReference type="GO" id="GO:0005524">
    <property type="term" value="F:ATP binding"/>
    <property type="evidence" value="ECO:0007669"/>
    <property type="project" value="InterPro"/>
</dbReference>
<dbReference type="SUPFAM" id="SSF52540">
    <property type="entry name" value="P-loop containing nucleoside triphosphate hydrolases"/>
    <property type="match status" value="1"/>
</dbReference>
<dbReference type="AlphaFoldDB" id="A0A9C7PV99"/>
<evidence type="ECO:0000313" key="2">
    <source>
        <dbReference type="EMBL" id="GJQ10577.1"/>
    </source>
</evidence>
<organism evidence="2 3">
    <name type="scientific">Galdieria partita</name>
    <dbReference type="NCBI Taxonomy" id="83374"/>
    <lineage>
        <taxon>Eukaryota</taxon>
        <taxon>Rhodophyta</taxon>
        <taxon>Bangiophyceae</taxon>
        <taxon>Galdieriales</taxon>
        <taxon>Galdieriaceae</taxon>
        <taxon>Galdieria</taxon>
    </lineage>
</organism>
<name>A0A9C7PV99_9RHOD</name>
<keyword evidence="3" id="KW-1185">Reference proteome</keyword>
<dbReference type="EMBL" id="BQMJ01000017">
    <property type="protein sequence ID" value="GJQ10577.1"/>
    <property type="molecule type" value="Genomic_DNA"/>
</dbReference>
<evidence type="ECO:0000313" key="3">
    <source>
        <dbReference type="Proteomes" id="UP001061958"/>
    </source>
</evidence>
<proteinExistence type="predicted"/>
<dbReference type="Proteomes" id="UP001061958">
    <property type="component" value="Unassembled WGS sequence"/>
</dbReference>